<feature type="compositionally biased region" description="Polar residues" evidence="1">
    <location>
        <begin position="77"/>
        <end position="105"/>
    </location>
</feature>
<feature type="compositionally biased region" description="Acidic residues" evidence="1">
    <location>
        <begin position="133"/>
        <end position="146"/>
    </location>
</feature>
<feature type="compositionally biased region" description="Polar residues" evidence="1">
    <location>
        <begin position="118"/>
        <end position="128"/>
    </location>
</feature>
<evidence type="ECO:0000256" key="1">
    <source>
        <dbReference type="SAM" id="MobiDB-lite"/>
    </source>
</evidence>
<evidence type="ECO:0000313" key="3">
    <source>
        <dbReference type="Proteomes" id="UP000241690"/>
    </source>
</evidence>
<feature type="non-terminal residue" evidence="2">
    <location>
        <position position="146"/>
    </location>
</feature>
<feature type="region of interest" description="Disordered" evidence="1">
    <location>
        <begin position="52"/>
        <end position="146"/>
    </location>
</feature>
<dbReference type="AlphaFoldDB" id="A0A2T4AA33"/>
<evidence type="ECO:0000313" key="2">
    <source>
        <dbReference type="EMBL" id="PTB53950.1"/>
    </source>
</evidence>
<accession>A0A2T4AA33</accession>
<gene>
    <name evidence="2" type="ORF">M431DRAFT_45158</name>
</gene>
<protein>
    <submittedName>
        <fullName evidence="2">Uncharacterized protein</fullName>
    </submittedName>
</protein>
<name>A0A2T4AA33_TRIHA</name>
<reference evidence="2 3" key="1">
    <citation type="submission" date="2016-07" db="EMBL/GenBank/DDBJ databases">
        <title>Multiple horizontal gene transfer events from other fungi enriched the ability of initially mycotrophic Trichoderma (Ascomycota) to feed on dead plant biomass.</title>
        <authorList>
            <consortium name="DOE Joint Genome Institute"/>
            <person name="Aerts A."/>
            <person name="Atanasova L."/>
            <person name="Chenthamara K."/>
            <person name="Zhang J."/>
            <person name="Grujic M."/>
            <person name="Henrissat B."/>
            <person name="Kuo A."/>
            <person name="Salamov A."/>
            <person name="Lipzen A."/>
            <person name="Labutti K."/>
            <person name="Barry K."/>
            <person name="Miao Y."/>
            <person name="Rahimi M.J."/>
            <person name="Shen Q."/>
            <person name="Grigoriev I.V."/>
            <person name="Kubicek C.P."/>
            <person name="Druzhinina I.S."/>
        </authorList>
    </citation>
    <scope>NUCLEOTIDE SEQUENCE [LARGE SCALE GENOMIC DNA]</scope>
    <source>
        <strain evidence="2 3">CBS 226.95</strain>
    </source>
</reference>
<proteinExistence type="predicted"/>
<dbReference type="GeneID" id="36623841"/>
<keyword evidence="3" id="KW-1185">Reference proteome</keyword>
<dbReference type="EMBL" id="KZ679681">
    <property type="protein sequence ID" value="PTB53950.1"/>
    <property type="molecule type" value="Genomic_DNA"/>
</dbReference>
<dbReference type="RefSeq" id="XP_024773627.1">
    <property type="nucleotide sequence ID" value="XM_024915274.1"/>
</dbReference>
<sequence length="146" mass="15227">AVAPRVRQSELLARAAYGGPLRSYRHSSLGPRDALPLCAVLCCQMLQNGLTAISQPPPAGPAQVQSHRHGPPMSKFPNPSSPLQTISLHLNATDAQRGSVSSSISPFDAPIRPLATAISPSEPSSNALTPPEAEPEPDPEPDAADT</sequence>
<organism evidence="2 3">
    <name type="scientific">Trichoderma harzianum CBS 226.95</name>
    <dbReference type="NCBI Taxonomy" id="983964"/>
    <lineage>
        <taxon>Eukaryota</taxon>
        <taxon>Fungi</taxon>
        <taxon>Dikarya</taxon>
        <taxon>Ascomycota</taxon>
        <taxon>Pezizomycotina</taxon>
        <taxon>Sordariomycetes</taxon>
        <taxon>Hypocreomycetidae</taxon>
        <taxon>Hypocreales</taxon>
        <taxon>Hypocreaceae</taxon>
        <taxon>Trichoderma</taxon>
    </lineage>
</organism>
<dbReference type="Proteomes" id="UP000241690">
    <property type="component" value="Unassembled WGS sequence"/>
</dbReference>
<feature type="non-terminal residue" evidence="2">
    <location>
        <position position="1"/>
    </location>
</feature>